<dbReference type="PROSITE" id="PS01068">
    <property type="entry name" value="OMPA_1"/>
    <property type="match status" value="1"/>
</dbReference>
<feature type="region of interest" description="Disordered" evidence="5">
    <location>
        <begin position="243"/>
        <end position="265"/>
    </location>
</feature>
<keyword evidence="3" id="KW-0998">Cell outer membrane</keyword>
<proteinExistence type="predicted"/>
<dbReference type="PROSITE" id="PS51123">
    <property type="entry name" value="OMPA_2"/>
    <property type="match status" value="1"/>
</dbReference>
<sequence>MKKSIFLAMALVASVAVAQNDEMESDVKVNDFNKWSIDVGAGVTKPVRPVSSGAYTNTPSLWQADLGIRYMVNNKFGFNLDLGYNSFNADENSRDFESRYVRATLEGVLNAGHIIGLNQLDDRLGLLVHGGMGVSTLKPIEPVELDEEYMLNFQLGVTPQVRLSNRIALFGDLSILGHVRQDYTFDGLGRTRTRGFDGFVVNASAGLNIYLGSNDIHADWAPDMYDEKIAEMAAAVDKMAREQADDDQDGVPNYLDRDNTTESGVRVDSKGRAIDMNKNGIPDDMESSLANTYVTKTDAENMMNQAGAADSDLVKKLINEGYVNVYFQFNSTKPTTYSLGALNTIVQYMKDHPSATATLTGYADEIGSPDYNKQLSERRAKMVNDVMVAAGIDASRLTVNGDGEDASVDKNSAQARQMVRRVTFRVN</sequence>
<dbReference type="STRING" id="319236.BST91_03915"/>
<comment type="subcellular location">
    <subcellularLocation>
        <location evidence="1">Cell outer membrane</location>
    </subcellularLocation>
</comment>
<keyword evidence="6" id="KW-0732">Signal</keyword>
<evidence type="ECO:0000256" key="1">
    <source>
        <dbReference type="ARBA" id="ARBA00004442"/>
    </source>
</evidence>
<dbReference type="AlphaFoldDB" id="A0A090Q4B7"/>
<dbReference type="GO" id="GO:0009279">
    <property type="term" value="C:cell outer membrane"/>
    <property type="evidence" value="ECO:0007669"/>
    <property type="project" value="UniProtKB-SubCell"/>
</dbReference>
<dbReference type="InterPro" id="IPR050330">
    <property type="entry name" value="Bact_OuterMem_StrucFunc"/>
</dbReference>
<dbReference type="PRINTS" id="PR01021">
    <property type="entry name" value="OMPADOMAIN"/>
</dbReference>
<dbReference type="Proteomes" id="UP000029221">
    <property type="component" value="Unassembled WGS sequence"/>
</dbReference>
<organism evidence="8 9">
    <name type="scientific">Nonlabens tegetincola</name>
    <dbReference type="NCBI Taxonomy" id="323273"/>
    <lineage>
        <taxon>Bacteria</taxon>
        <taxon>Pseudomonadati</taxon>
        <taxon>Bacteroidota</taxon>
        <taxon>Flavobacteriia</taxon>
        <taxon>Flavobacteriales</taxon>
        <taxon>Flavobacteriaceae</taxon>
        <taxon>Nonlabens</taxon>
    </lineage>
</organism>
<feature type="compositionally biased region" description="Basic and acidic residues" evidence="5">
    <location>
        <begin position="255"/>
        <end position="265"/>
    </location>
</feature>
<feature type="chain" id="PRO_5001861546" evidence="6">
    <location>
        <begin position="19"/>
        <end position="427"/>
    </location>
</feature>
<protein>
    <submittedName>
        <fullName evidence="8">Outer membrane protein A</fullName>
    </submittedName>
</protein>
<gene>
    <name evidence="8" type="ORF">JCM19294_513</name>
</gene>
<name>A0A090Q4B7_9FLAO</name>
<dbReference type="InterPro" id="IPR006665">
    <property type="entry name" value="OmpA-like"/>
</dbReference>
<dbReference type="PANTHER" id="PTHR30329:SF21">
    <property type="entry name" value="LIPOPROTEIN YIAD-RELATED"/>
    <property type="match status" value="1"/>
</dbReference>
<dbReference type="Pfam" id="PF00691">
    <property type="entry name" value="OmpA"/>
    <property type="match status" value="1"/>
</dbReference>
<dbReference type="Gene3D" id="3.30.1330.60">
    <property type="entry name" value="OmpA-like domain"/>
    <property type="match status" value="1"/>
</dbReference>
<dbReference type="eggNOG" id="COG2885">
    <property type="taxonomic scope" value="Bacteria"/>
</dbReference>
<feature type="domain" description="OmpA-like" evidence="7">
    <location>
        <begin position="314"/>
        <end position="427"/>
    </location>
</feature>
<keyword evidence="2 4" id="KW-0472">Membrane</keyword>
<evidence type="ECO:0000256" key="2">
    <source>
        <dbReference type="ARBA" id="ARBA00023136"/>
    </source>
</evidence>
<evidence type="ECO:0000256" key="4">
    <source>
        <dbReference type="PROSITE-ProRule" id="PRU00473"/>
    </source>
</evidence>
<dbReference type="InterPro" id="IPR036737">
    <property type="entry name" value="OmpA-like_sf"/>
</dbReference>
<evidence type="ECO:0000256" key="6">
    <source>
        <dbReference type="SAM" id="SignalP"/>
    </source>
</evidence>
<keyword evidence="9" id="KW-1185">Reference proteome</keyword>
<dbReference type="InterPro" id="IPR006664">
    <property type="entry name" value="OMP_bac"/>
</dbReference>
<dbReference type="CDD" id="cd07185">
    <property type="entry name" value="OmpA_C-like"/>
    <property type="match status" value="1"/>
</dbReference>
<comment type="caution">
    <text evidence="8">The sequence shown here is derived from an EMBL/GenBank/DDBJ whole genome shotgun (WGS) entry which is preliminary data.</text>
</comment>
<dbReference type="RefSeq" id="WP_042278563.1">
    <property type="nucleotide sequence ID" value="NZ_BBML01000004.1"/>
</dbReference>
<evidence type="ECO:0000256" key="5">
    <source>
        <dbReference type="SAM" id="MobiDB-lite"/>
    </source>
</evidence>
<evidence type="ECO:0000313" key="8">
    <source>
        <dbReference type="EMBL" id="GAK97007.1"/>
    </source>
</evidence>
<accession>A0A090Q4B7</accession>
<evidence type="ECO:0000313" key="9">
    <source>
        <dbReference type="Proteomes" id="UP000029221"/>
    </source>
</evidence>
<dbReference type="EMBL" id="BBML01000004">
    <property type="protein sequence ID" value="GAK97007.1"/>
    <property type="molecule type" value="Genomic_DNA"/>
</dbReference>
<reference evidence="8" key="1">
    <citation type="journal article" date="2014" name="Genome Announc.">
        <title>Draft Genome Sequences of Marine Flavobacterium Nonlabens Strains NR17, NR24, NR27, NR32, NR33, and Ara13.</title>
        <authorList>
            <person name="Nakanishi M."/>
            <person name="Meirelles P."/>
            <person name="Suzuki R."/>
            <person name="Takatani N."/>
            <person name="Mino S."/>
            <person name="Suda W."/>
            <person name="Oshima K."/>
            <person name="Hattori M."/>
            <person name="Ohkuma M."/>
            <person name="Hosokawa M."/>
            <person name="Miyashita K."/>
            <person name="Thompson F.L."/>
            <person name="Niwa A."/>
            <person name="Sawabe T."/>
            <person name="Sawabe T."/>
        </authorList>
    </citation>
    <scope>NUCLEOTIDE SEQUENCE [LARGE SCALE GENOMIC DNA]</scope>
    <source>
        <strain evidence="8">JCM 19294</strain>
    </source>
</reference>
<dbReference type="InterPro" id="IPR006690">
    <property type="entry name" value="OMPA-like_CS"/>
</dbReference>
<dbReference type="PANTHER" id="PTHR30329">
    <property type="entry name" value="STATOR ELEMENT OF FLAGELLAR MOTOR COMPLEX"/>
    <property type="match status" value="1"/>
</dbReference>
<dbReference type="SUPFAM" id="SSF103088">
    <property type="entry name" value="OmpA-like"/>
    <property type="match status" value="1"/>
</dbReference>
<evidence type="ECO:0000256" key="3">
    <source>
        <dbReference type="ARBA" id="ARBA00023237"/>
    </source>
</evidence>
<feature type="signal peptide" evidence="6">
    <location>
        <begin position="1"/>
        <end position="18"/>
    </location>
</feature>
<evidence type="ECO:0000259" key="7">
    <source>
        <dbReference type="PROSITE" id="PS51123"/>
    </source>
</evidence>